<evidence type="ECO:0000259" key="1">
    <source>
        <dbReference type="Pfam" id="PF12849"/>
    </source>
</evidence>
<feature type="domain" description="PBP" evidence="1">
    <location>
        <begin position="23"/>
        <end position="118"/>
    </location>
</feature>
<reference evidence="2" key="1">
    <citation type="submission" date="2018-05" db="EMBL/GenBank/DDBJ databases">
        <authorList>
            <person name="Lanie J.A."/>
            <person name="Ng W.-L."/>
            <person name="Kazmierczak K.M."/>
            <person name="Andrzejewski T.M."/>
            <person name="Davidsen T.M."/>
            <person name="Wayne K.J."/>
            <person name="Tettelin H."/>
            <person name="Glass J.I."/>
            <person name="Rusch D."/>
            <person name="Podicherti R."/>
            <person name="Tsui H.-C.T."/>
            <person name="Winkler M.E."/>
        </authorList>
    </citation>
    <scope>NUCLEOTIDE SEQUENCE</scope>
</reference>
<feature type="non-terminal residue" evidence="2">
    <location>
        <position position="120"/>
    </location>
</feature>
<dbReference type="PANTHER" id="PTHR37945">
    <property type="entry name" value="EXTRACELLULAR TUNGSTATE BINDING PROTEIN"/>
    <property type="match status" value="1"/>
</dbReference>
<sequence>MSIFRTCFSLFFILILYLPLHAQTRIKLATTTSTYDSGLLDVLLPPFEKEKNVRVEVIAVGTGKALKLAENGDVDVVMVHARKLEDAFVTNGFGVNRRDVMYNDFVIVGPVSDPAGISGM</sequence>
<dbReference type="InterPro" id="IPR052738">
    <property type="entry name" value="ABC-Tungstate_binding"/>
</dbReference>
<proteinExistence type="predicted"/>
<dbReference type="Pfam" id="PF12849">
    <property type="entry name" value="PBP_like_2"/>
    <property type="match status" value="1"/>
</dbReference>
<dbReference type="EMBL" id="UINC01194788">
    <property type="protein sequence ID" value="SVE11047.1"/>
    <property type="molecule type" value="Genomic_DNA"/>
</dbReference>
<name>A0A383AT93_9ZZZZ</name>
<dbReference type="InterPro" id="IPR024370">
    <property type="entry name" value="PBP_domain"/>
</dbReference>
<gene>
    <name evidence="2" type="ORF">METZ01_LOCUS463901</name>
</gene>
<dbReference type="AlphaFoldDB" id="A0A383AT93"/>
<dbReference type="PANTHER" id="PTHR37945:SF1">
    <property type="entry name" value="EXTRACELLULAR TUNGSTATE BINDING PROTEIN"/>
    <property type="match status" value="1"/>
</dbReference>
<dbReference type="Gene3D" id="3.40.190.10">
    <property type="entry name" value="Periplasmic binding protein-like II"/>
    <property type="match status" value="1"/>
</dbReference>
<dbReference type="SUPFAM" id="SSF53850">
    <property type="entry name" value="Periplasmic binding protein-like II"/>
    <property type="match status" value="1"/>
</dbReference>
<accession>A0A383AT93</accession>
<protein>
    <recommendedName>
        <fullName evidence="1">PBP domain-containing protein</fullName>
    </recommendedName>
</protein>
<evidence type="ECO:0000313" key="2">
    <source>
        <dbReference type="EMBL" id="SVE11047.1"/>
    </source>
</evidence>
<organism evidence="2">
    <name type="scientific">marine metagenome</name>
    <dbReference type="NCBI Taxonomy" id="408172"/>
    <lineage>
        <taxon>unclassified sequences</taxon>
        <taxon>metagenomes</taxon>
        <taxon>ecological metagenomes</taxon>
    </lineage>
</organism>